<evidence type="ECO:0000313" key="1">
    <source>
        <dbReference type="EMBL" id="EAS51227.1"/>
    </source>
</evidence>
<dbReference type="HOGENOM" id="CLU_058005_2_0_5"/>
<dbReference type="GO" id="GO:0008671">
    <property type="term" value="F:2-dehydro-3-deoxygalactonokinase activity"/>
    <property type="evidence" value="ECO:0007669"/>
    <property type="project" value="InterPro"/>
</dbReference>
<dbReference type="Pfam" id="PF05035">
    <property type="entry name" value="DGOK"/>
    <property type="match status" value="1"/>
</dbReference>
<reference evidence="1 2" key="1">
    <citation type="journal article" date="2008" name="Appl. Environ. Microbiol.">
        <title>Genomic insights into Mn(II) oxidation by the marine alphaproteobacterium Aurantimonas sp. strain SI85-9A1.</title>
        <authorList>
            <person name="Dick G.J."/>
            <person name="Podell S."/>
            <person name="Johnson H.A."/>
            <person name="Rivera-Espinoza Y."/>
            <person name="Bernier-Latmani R."/>
            <person name="McCarthy J.K."/>
            <person name="Torpey J.W."/>
            <person name="Clement B.G."/>
            <person name="Gaasterland T."/>
            <person name="Tebo B.M."/>
        </authorList>
    </citation>
    <scope>NUCLEOTIDE SEQUENCE [LARGE SCALE GENOMIC DNA]</scope>
    <source>
        <strain evidence="1 2">SI85-9A1</strain>
    </source>
</reference>
<dbReference type="SUPFAM" id="SSF53067">
    <property type="entry name" value="Actin-like ATPase domain"/>
    <property type="match status" value="1"/>
</dbReference>
<dbReference type="InterPro" id="IPR007729">
    <property type="entry name" value="DGOK"/>
</dbReference>
<keyword evidence="2" id="KW-1185">Reference proteome</keyword>
<dbReference type="GO" id="GO:0034194">
    <property type="term" value="P:D-galactonate catabolic process"/>
    <property type="evidence" value="ECO:0007669"/>
    <property type="project" value="InterPro"/>
</dbReference>
<protein>
    <submittedName>
        <fullName evidence="1">Possible 2-dehydro-3-deoxygalactonokinase</fullName>
    </submittedName>
</protein>
<sequence>MNAYCAAVDWGTTSFRLWLLDAAGEILAERRSDEGMLAAGPEGFAAILDAHLSAVGAAADLPVIACGMVGARQGWVEAPYVETPATAASIAASACRVPGLERPVYILPGVAQRNASTPDVMRGEETQILGLPERPGGNGRDLVCMPGTHSKWVALEAGRIAGFATFITGDLFAAVAKHTILRHSVADPAAPFDRAGFADGFRAGLGSPAEATNRMFAIRAGGLLDVGAGGDGGSQLSGLVLGLEFAGARSRFGVTPAVTLVASGQLLDIYTVACELAGIEAVAADADAAVRRGLFAAAREILA</sequence>
<dbReference type="RefSeq" id="WP_009209869.1">
    <property type="nucleotide sequence ID" value="NZ_BBWP01000021.1"/>
</dbReference>
<accession>Q1YN04</accession>
<evidence type="ECO:0000313" key="2">
    <source>
        <dbReference type="Proteomes" id="UP000000321"/>
    </source>
</evidence>
<keyword evidence="1" id="KW-0808">Transferase</keyword>
<dbReference type="AlphaFoldDB" id="Q1YN04"/>
<gene>
    <name evidence="1" type="ORF">SI859A1_02041</name>
</gene>
<dbReference type="EMBL" id="AAPJ01000001">
    <property type="protein sequence ID" value="EAS51227.1"/>
    <property type="molecule type" value="Genomic_DNA"/>
</dbReference>
<proteinExistence type="predicted"/>
<name>Q1YN04_AURMS</name>
<dbReference type="InterPro" id="IPR043129">
    <property type="entry name" value="ATPase_NBD"/>
</dbReference>
<dbReference type="BioCyc" id="AURANTIMONAS:SI859A1_02041-MONOMER"/>
<dbReference type="Gene3D" id="3.30.420.300">
    <property type="entry name" value="2-keto-3-deoxy-galactonokinase, substrate binding domain"/>
    <property type="match status" value="1"/>
</dbReference>
<dbReference type="Proteomes" id="UP000000321">
    <property type="component" value="Unassembled WGS sequence"/>
</dbReference>
<organism evidence="1 2">
    <name type="scientific">Aurantimonas manganoxydans (strain ATCC BAA-1229 / DSM 21871 / SI85-9A1)</name>
    <dbReference type="NCBI Taxonomy" id="287752"/>
    <lineage>
        <taxon>Bacteria</taxon>
        <taxon>Pseudomonadati</taxon>
        <taxon>Pseudomonadota</taxon>
        <taxon>Alphaproteobacteria</taxon>
        <taxon>Hyphomicrobiales</taxon>
        <taxon>Aurantimonadaceae</taxon>
        <taxon>Aurantimonas</taxon>
    </lineage>
</organism>
<keyword evidence="1" id="KW-0418">Kinase</keyword>
<dbReference type="Gene3D" id="3.30.420.310">
    <property type="entry name" value="2-keto-3-deoxy-galactonokinase, C-terminal domain"/>
    <property type="match status" value="1"/>
</dbReference>
<dbReference type="InterPro" id="IPR042257">
    <property type="entry name" value="DGOK_C"/>
</dbReference>
<dbReference type="OrthoDB" id="256574at2"/>
<dbReference type="InterPro" id="IPR042258">
    <property type="entry name" value="DGOK_N"/>
</dbReference>
<comment type="caution">
    <text evidence="1">The sequence shown here is derived from an EMBL/GenBank/DDBJ whole genome shotgun (WGS) entry which is preliminary data.</text>
</comment>